<reference evidence="2 3" key="1">
    <citation type="submission" date="2019-05" db="EMBL/GenBank/DDBJ databases">
        <title>Another draft genome of Portunus trituberculatus and its Hox gene families provides insights of decapod evolution.</title>
        <authorList>
            <person name="Jeong J.-H."/>
            <person name="Song I."/>
            <person name="Kim S."/>
            <person name="Choi T."/>
            <person name="Kim D."/>
            <person name="Ryu S."/>
            <person name="Kim W."/>
        </authorList>
    </citation>
    <scope>NUCLEOTIDE SEQUENCE [LARGE SCALE GENOMIC DNA]</scope>
    <source>
        <tissue evidence="2">Muscle</tissue>
    </source>
</reference>
<keyword evidence="3" id="KW-1185">Reference proteome</keyword>
<proteinExistence type="predicted"/>
<dbReference type="Proteomes" id="UP000324222">
    <property type="component" value="Unassembled WGS sequence"/>
</dbReference>
<evidence type="ECO:0000313" key="3">
    <source>
        <dbReference type="Proteomes" id="UP000324222"/>
    </source>
</evidence>
<evidence type="ECO:0000256" key="1">
    <source>
        <dbReference type="SAM" id="MobiDB-lite"/>
    </source>
</evidence>
<evidence type="ECO:0000313" key="2">
    <source>
        <dbReference type="EMBL" id="MPC14518.1"/>
    </source>
</evidence>
<dbReference type="AlphaFoldDB" id="A0A5B7CZ14"/>
<organism evidence="2 3">
    <name type="scientific">Portunus trituberculatus</name>
    <name type="common">Swimming crab</name>
    <name type="synonym">Neptunus trituberculatus</name>
    <dbReference type="NCBI Taxonomy" id="210409"/>
    <lineage>
        <taxon>Eukaryota</taxon>
        <taxon>Metazoa</taxon>
        <taxon>Ecdysozoa</taxon>
        <taxon>Arthropoda</taxon>
        <taxon>Crustacea</taxon>
        <taxon>Multicrustacea</taxon>
        <taxon>Malacostraca</taxon>
        <taxon>Eumalacostraca</taxon>
        <taxon>Eucarida</taxon>
        <taxon>Decapoda</taxon>
        <taxon>Pleocyemata</taxon>
        <taxon>Brachyura</taxon>
        <taxon>Eubrachyura</taxon>
        <taxon>Portunoidea</taxon>
        <taxon>Portunidae</taxon>
        <taxon>Portuninae</taxon>
        <taxon>Portunus</taxon>
    </lineage>
</organism>
<protein>
    <submittedName>
        <fullName evidence="2">Uncharacterized protein</fullName>
    </submittedName>
</protein>
<comment type="caution">
    <text evidence="2">The sequence shown here is derived from an EMBL/GenBank/DDBJ whole genome shotgun (WGS) entry which is preliminary data.</text>
</comment>
<dbReference type="EMBL" id="VSRR010000357">
    <property type="protein sequence ID" value="MPC14518.1"/>
    <property type="molecule type" value="Genomic_DNA"/>
</dbReference>
<sequence length="127" mass="13721">MEGQAGSGQPHRGTTDHLATRITTTTFPETGNRLRRVNAPLPRCATGKQEMKAGVRWKTLSGRCSLGISRVFQVHCALCDQASHVTRASAGESFGEYLGRGGTPGNTRRPGRDKQSFLLGVRILNEA</sequence>
<feature type="region of interest" description="Disordered" evidence="1">
    <location>
        <begin position="94"/>
        <end position="113"/>
    </location>
</feature>
<gene>
    <name evidence="2" type="ORF">E2C01_007286</name>
</gene>
<name>A0A5B7CZ14_PORTR</name>
<accession>A0A5B7CZ14</accession>